<dbReference type="OrthoDB" id="4090074at2759"/>
<dbReference type="GO" id="GO:0001179">
    <property type="term" value="F:RNA polymerase I general transcription initiation factor binding"/>
    <property type="evidence" value="ECO:0007669"/>
    <property type="project" value="TreeGrafter"/>
</dbReference>
<gene>
    <name evidence="4" type="ORF">PV08_08555</name>
</gene>
<dbReference type="InterPro" id="IPR019350">
    <property type="entry name" value="RNA_pol_I-sp_TIF_RRN6-like"/>
</dbReference>
<dbReference type="RefSeq" id="XP_016233583.1">
    <property type="nucleotide sequence ID" value="XM_016382880.1"/>
</dbReference>
<dbReference type="GO" id="GO:0001163">
    <property type="term" value="F:RNA polymerase I transcription regulatory region sequence-specific DNA binding"/>
    <property type="evidence" value="ECO:0007669"/>
    <property type="project" value="TreeGrafter"/>
</dbReference>
<keyword evidence="5" id="KW-1185">Reference proteome</keyword>
<dbReference type="HOGENOM" id="CLU_296124_0_0_1"/>
<dbReference type="GeneID" id="27335638"/>
<dbReference type="Pfam" id="PF20639">
    <property type="entry name" value="Rrn6_K-rich"/>
    <property type="match status" value="1"/>
</dbReference>
<dbReference type="InterPro" id="IPR048536">
    <property type="entry name" value="Rrn6_K-rich"/>
</dbReference>
<reference evidence="4 5" key="1">
    <citation type="submission" date="2015-01" db="EMBL/GenBank/DDBJ databases">
        <title>The Genome Sequence of Exophiala spinifera CBS89968.</title>
        <authorList>
            <consortium name="The Broad Institute Genomics Platform"/>
            <person name="Cuomo C."/>
            <person name="de Hoog S."/>
            <person name="Gorbushina A."/>
            <person name="Stielow B."/>
            <person name="Teixiera M."/>
            <person name="Abouelleil A."/>
            <person name="Chapman S.B."/>
            <person name="Priest M."/>
            <person name="Young S.K."/>
            <person name="Wortman J."/>
            <person name="Nusbaum C."/>
            <person name="Birren B."/>
        </authorList>
    </citation>
    <scope>NUCLEOTIDE SEQUENCE [LARGE SCALE GENOMIC DNA]</scope>
    <source>
        <strain evidence="4 5">CBS 89968</strain>
    </source>
</reference>
<feature type="domain" description="RRN6 beta-propeller" evidence="2">
    <location>
        <begin position="124"/>
        <end position="486"/>
    </location>
</feature>
<evidence type="ECO:0000313" key="5">
    <source>
        <dbReference type="Proteomes" id="UP000053328"/>
    </source>
</evidence>
<evidence type="ECO:0008006" key="6">
    <source>
        <dbReference type="Google" id="ProtNLM"/>
    </source>
</evidence>
<feature type="domain" description="RRN6 K-rich C-terminal" evidence="3">
    <location>
        <begin position="836"/>
        <end position="973"/>
    </location>
</feature>
<proteinExistence type="predicted"/>
<accession>A0A0D1ZKL2</accession>
<evidence type="ECO:0000313" key="4">
    <source>
        <dbReference type="EMBL" id="KIW13367.1"/>
    </source>
</evidence>
<protein>
    <recommendedName>
        <fullName evidence="6">RNA polymerase I-specific transcription initiation factor RRN6-like protein</fullName>
    </recommendedName>
</protein>
<evidence type="ECO:0000259" key="2">
    <source>
        <dbReference type="Pfam" id="PF10214"/>
    </source>
</evidence>
<dbReference type="GO" id="GO:0042790">
    <property type="term" value="P:nucleolar large rRNA transcription by RNA polymerase I"/>
    <property type="evidence" value="ECO:0007669"/>
    <property type="project" value="TreeGrafter"/>
</dbReference>
<feature type="region of interest" description="Disordered" evidence="1">
    <location>
        <begin position="764"/>
        <end position="799"/>
    </location>
</feature>
<feature type="region of interest" description="Disordered" evidence="1">
    <location>
        <begin position="914"/>
        <end position="973"/>
    </location>
</feature>
<dbReference type="PANTHER" id="PTHR28221">
    <property type="entry name" value="RNA POLYMERASE I-SPECIFIC TRANSCRIPTION INITIATION FACTOR RRN6"/>
    <property type="match status" value="1"/>
</dbReference>
<evidence type="ECO:0000259" key="3">
    <source>
        <dbReference type="Pfam" id="PF20639"/>
    </source>
</evidence>
<dbReference type="Proteomes" id="UP000053328">
    <property type="component" value="Unassembled WGS sequence"/>
</dbReference>
<dbReference type="VEuPathDB" id="FungiDB:PV08_08555"/>
<dbReference type="GO" id="GO:0070860">
    <property type="term" value="C:RNA polymerase I core factor complex"/>
    <property type="evidence" value="ECO:0007669"/>
    <property type="project" value="TreeGrafter"/>
</dbReference>
<dbReference type="STRING" id="91928.A0A0D1ZKL2"/>
<dbReference type="InterPro" id="IPR048535">
    <property type="entry name" value="RRN6_beta-prop"/>
</dbReference>
<dbReference type="PANTHER" id="PTHR28221:SF2">
    <property type="entry name" value="RNA POLYMERASE I-SPECIFIC TRANSCRIPTION INITIATION FACTOR RRN6"/>
    <property type="match status" value="1"/>
</dbReference>
<sequence>MADRGRGWRPQHSHETRALSYGHFGTATYDSRAQTWVFLRQNQPLRNAIGVDDPTNTTGFHLVHEQVVSTQAARKPQFPDALNPSRSVGRTGLLKQLPEAALLSRFLPTAQVSRDQDFDQAVLGNTLALGTARASSRKSQQYDSPSCMVLFFRGGACNEDIHLAEIEAEEIDIPMYEISCKLPTISSDRGSHIKSTEPVRHISSADTLSGRFLVLKESGTSIFELLWRQRHVSELETEDSSHRNATLVDQILLLAIPSTRTGEAAHAHASFQTGNQGMLAIVDVNGQWSTWEIRRKRSALAPVPCHATLQYSNNIYDAISEPERVLVDDWHRICWLPDTGQNNHRILVCNRRVAAVFGGDGTLEGHVDMRLGPPSNETQILDVRTSSVRPYLVLALTSSRLLIFTSQGLVNRGAAKYEPLELVCSWAHFRHGSDLSLRMSVAEFEQDTFVLLYSPSSDIAIMYHIGHGPSDSETLSLRDPAMFNLPTEVRARMSGVTDIALYPVDFDTVLEMSKPPFQFMKLVASTSQGIIIEALYRHRFQQPGDGKVSIELPGLCLPNRQVISTAHVARSDLAELGDFVVDDDAEKRQTPLPKGTVTNVSLSVSPLPCHTHDWKAIFEMDRFRLADDSSIPFSDSLDIAIRYFENLQLQQRRWPIQVFSNLVHQHHISDVEQDSEATTIRIAELVRRDDLRLDSAGLDGLSALSSEQNLLDLYQLGLLSYVASLGEKVTDRNRVNRERLVRHLAGEVFLGNIIVRSIHPSDQSMELTLPSSPPEPQSGDTPTTTPLPTVSPNPVAEEEPAVTRLRTYVSFREQVPPFQASDQENISNIVAHLPDSIDEDPAHYSYQNTNQRLKLIQEEVAAQSLDPRERRKAARQAARLQKRLEKSVRIGQEIMSQRNMLPDINSIGRGAGFAGREVQSSQPGVGGSSQGPSQSQGIPGLTMTQPERGAFGTRPSKSKGKGKDKGSKRKAGF</sequence>
<organism evidence="4 5">
    <name type="scientific">Exophiala spinifera</name>
    <dbReference type="NCBI Taxonomy" id="91928"/>
    <lineage>
        <taxon>Eukaryota</taxon>
        <taxon>Fungi</taxon>
        <taxon>Dikarya</taxon>
        <taxon>Ascomycota</taxon>
        <taxon>Pezizomycotina</taxon>
        <taxon>Eurotiomycetes</taxon>
        <taxon>Chaetothyriomycetidae</taxon>
        <taxon>Chaetothyriales</taxon>
        <taxon>Herpotrichiellaceae</taxon>
        <taxon>Exophiala</taxon>
    </lineage>
</organism>
<dbReference type="EMBL" id="KN847497">
    <property type="protein sequence ID" value="KIW13367.1"/>
    <property type="molecule type" value="Genomic_DNA"/>
</dbReference>
<dbReference type="Pfam" id="PF10214">
    <property type="entry name" value="Rrn6_beta-prop"/>
    <property type="match status" value="1"/>
</dbReference>
<evidence type="ECO:0000256" key="1">
    <source>
        <dbReference type="SAM" id="MobiDB-lite"/>
    </source>
</evidence>
<feature type="compositionally biased region" description="Basic residues" evidence="1">
    <location>
        <begin position="956"/>
        <end position="973"/>
    </location>
</feature>
<name>A0A0D1ZKL2_9EURO</name>
<dbReference type="AlphaFoldDB" id="A0A0D1ZKL2"/>
<feature type="compositionally biased region" description="Low complexity" evidence="1">
    <location>
        <begin position="781"/>
        <end position="794"/>
    </location>
</feature>